<organism evidence="2 3">
    <name type="scientific">Caballeronia telluris</name>
    <dbReference type="NCBI Taxonomy" id="326475"/>
    <lineage>
        <taxon>Bacteria</taxon>
        <taxon>Pseudomonadati</taxon>
        <taxon>Pseudomonadota</taxon>
        <taxon>Betaproteobacteria</taxon>
        <taxon>Burkholderiales</taxon>
        <taxon>Burkholderiaceae</taxon>
        <taxon>Caballeronia</taxon>
    </lineage>
</organism>
<dbReference type="EMBL" id="FCNZ02000001">
    <property type="protein sequence ID" value="SAL12465.1"/>
    <property type="molecule type" value="Genomic_DNA"/>
</dbReference>
<dbReference type="Gene3D" id="3.40.630.90">
    <property type="match status" value="1"/>
</dbReference>
<evidence type="ECO:0000313" key="3">
    <source>
        <dbReference type="Proteomes" id="UP000054717"/>
    </source>
</evidence>
<reference evidence="2" key="1">
    <citation type="submission" date="2016-01" db="EMBL/GenBank/DDBJ databases">
        <authorList>
            <person name="Peeters Charlotte."/>
        </authorList>
    </citation>
    <scope>NUCLEOTIDE SEQUENCE</scope>
    <source>
        <strain evidence="2">LMG 22936</strain>
    </source>
</reference>
<dbReference type="InterPro" id="IPR041496">
    <property type="entry name" value="YitH/HolE_GNAT"/>
</dbReference>
<sequence length="287" mass="30776">MNATAHRDAAYTIRRMRAYEIGLALDWAAVEGWNPGLNDALAFRAADPHGFFIGELDGEPVACLSAVAYGDTLGFIGLYIVAPAFRGRGFGLRLWNAGIARLGERTIGLDGVVSQQANYRRSGFRLAYRNVRFEGLARDGAPTPAGIVEASAVPFESIAAYDRRMFSAPREAFLRAWLAQPEGAALAALEDGRVRGYGVLRACRSGYKIGPLFADDARIADDLYGALVARVPGAAVFLDVPEANPEAVALAVRHGMSSVFETARMYTKAPPAVPLDCVFGVTSFELG</sequence>
<accession>A0A158EYG7</accession>
<dbReference type="AlphaFoldDB" id="A0A158EYG7"/>
<dbReference type="PROSITE" id="PS51186">
    <property type="entry name" value="GNAT"/>
    <property type="match status" value="1"/>
</dbReference>
<dbReference type="PANTHER" id="PTHR47237:SF1">
    <property type="entry name" value="SLL0310 PROTEIN"/>
    <property type="match status" value="1"/>
</dbReference>
<name>A0A158EYG7_9BURK</name>
<dbReference type="SUPFAM" id="SSF55729">
    <property type="entry name" value="Acyl-CoA N-acyltransferases (Nat)"/>
    <property type="match status" value="1"/>
</dbReference>
<dbReference type="PANTHER" id="PTHR47237">
    <property type="entry name" value="SLL0310 PROTEIN"/>
    <property type="match status" value="1"/>
</dbReference>
<dbReference type="CDD" id="cd04301">
    <property type="entry name" value="NAT_SF"/>
    <property type="match status" value="1"/>
</dbReference>
<protein>
    <submittedName>
        <fullName evidence="2">N-acetyltransferase GCN5</fullName>
    </submittedName>
</protein>
<dbReference type="Pfam" id="PF18014">
    <property type="entry name" value="Acetyltransf_18"/>
    <property type="match status" value="1"/>
</dbReference>
<dbReference type="InterPro" id="IPR016181">
    <property type="entry name" value="Acyl_CoA_acyltransferase"/>
</dbReference>
<dbReference type="InterPro" id="IPR052729">
    <property type="entry name" value="Acyl/Acetyltrans_Enzymes"/>
</dbReference>
<gene>
    <name evidence="2" type="ORF">AWB66_00379</name>
</gene>
<evidence type="ECO:0000259" key="1">
    <source>
        <dbReference type="PROSITE" id="PS51186"/>
    </source>
</evidence>
<evidence type="ECO:0000313" key="2">
    <source>
        <dbReference type="EMBL" id="SAL12465.1"/>
    </source>
</evidence>
<dbReference type="Gene3D" id="3.40.630.30">
    <property type="match status" value="1"/>
</dbReference>
<dbReference type="Pfam" id="PF00583">
    <property type="entry name" value="Acetyltransf_1"/>
    <property type="match status" value="1"/>
</dbReference>
<comment type="caution">
    <text evidence="2">The sequence shown here is derived from an EMBL/GenBank/DDBJ whole genome shotgun (WGS) entry which is preliminary data.</text>
</comment>
<feature type="domain" description="N-acetyltransferase" evidence="1">
    <location>
        <begin position="11"/>
        <end position="139"/>
    </location>
</feature>
<dbReference type="GO" id="GO:0016747">
    <property type="term" value="F:acyltransferase activity, transferring groups other than amino-acyl groups"/>
    <property type="evidence" value="ECO:0007669"/>
    <property type="project" value="InterPro"/>
</dbReference>
<dbReference type="STRING" id="326475.AWB66_00379"/>
<dbReference type="Proteomes" id="UP000054717">
    <property type="component" value="Unassembled WGS sequence"/>
</dbReference>
<proteinExistence type="predicted"/>
<dbReference type="RefSeq" id="WP_235020946.1">
    <property type="nucleotide sequence ID" value="NZ_FCNZ02000001.1"/>
</dbReference>
<dbReference type="InterPro" id="IPR000182">
    <property type="entry name" value="GNAT_dom"/>
</dbReference>
<keyword evidence="3" id="KW-1185">Reference proteome</keyword>